<accession>A0A914PEC1</accession>
<organism evidence="2 3">
    <name type="scientific">Panagrolaimus davidi</name>
    <dbReference type="NCBI Taxonomy" id="227884"/>
    <lineage>
        <taxon>Eukaryota</taxon>
        <taxon>Metazoa</taxon>
        <taxon>Ecdysozoa</taxon>
        <taxon>Nematoda</taxon>
        <taxon>Chromadorea</taxon>
        <taxon>Rhabditida</taxon>
        <taxon>Tylenchina</taxon>
        <taxon>Panagrolaimomorpha</taxon>
        <taxon>Panagrolaimoidea</taxon>
        <taxon>Panagrolaimidae</taxon>
        <taxon>Panagrolaimus</taxon>
    </lineage>
</organism>
<evidence type="ECO:0000256" key="1">
    <source>
        <dbReference type="SAM" id="MobiDB-lite"/>
    </source>
</evidence>
<dbReference type="AlphaFoldDB" id="A0A914PEC1"/>
<keyword evidence="2" id="KW-1185">Reference proteome</keyword>
<name>A0A914PEC1_9BILA</name>
<dbReference type="WBParaSite" id="PDA_v2.g13838.t1">
    <property type="protein sequence ID" value="PDA_v2.g13838.t1"/>
    <property type="gene ID" value="PDA_v2.g13838"/>
</dbReference>
<proteinExistence type="predicted"/>
<reference evidence="3" key="1">
    <citation type="submission" date="2022-11" db="UniProtKB">
        <authorList>
            <consortium name="WormBaseParasite"/>
        </authorList>
    </citation>
    <scope>IDENTIFICATION</scope>
</reference>
<evidence type="ECO:0000313" key="2">
    <source>
        <dbReference type="Proteomes" id="UP000887578"/>
    </source>
</evidence>
<dbReference type="Proteomes" id="UP000887578">
    <property type="component" value="Unplaced"/>
</dbReference>
<feature type="region of interest" description="Disordered" evidence="1">
    <location>
        <begin position="94"/>
        <end position="138"/>
    </location>
</feature>
<sequence length="236" mass="26878">MDVLHILLGDAFQKMDNIQDTHENAEDFNIELEELLNTKFDELAICLDEIKRIPTNPNTHFGRRKKSIFNRYFKLKQSTKEKLNELKIKQIQSSLDKKGKSADATPATAGPAPPKSNVKPPATAGPSAKNKNNKSPATEALSADAYNTTPDHDDEAVNQAVAMPPPIIPPIRPQLQNRHLINPNLLGNPFIEAQQQQIFMNQQMLQQQQQQQIAYQQQIVQFQWQQMMAQNRFRFP</sequence>
<protein>
    <submittedName>
        <fullName evidence="3">Uncharacterized protein</fullName>
    </submittedName>
</protein>
<evidence type="ECO:0000313" key="3">
    <source>
        <dbReference type="WBParaSite" id="PDA_v2.g13838.t1"/>
    </source>
</evidence>